<proteinExistence type="predicted"/>
<dbReference type="Proteomes" id="UP000233786">
    <property type="component" value="Unassembled WGS sequence"/>
</dbReference>
<dbReference type="EMBL" id="PJNB01000001">
    <property type="protein sequence ID" value="PKW18444.1"/>
    <property type="molecule type" value="Genomic_DNA"/>
</dbReference>
<keyword evidence="3" id="KW-1185">Reference proteome</keyword>
<dbReference type="InterPro" id="IPR006448">
    <property type="entry name" value="Phage_term_ssu_P27"/>
</dbReference>
<evidence type="ECO:0000313" key="3">
    <source>
        <dbReference type="Proteomes" id="UP000233786"/>
    </source>
</evidence>
<dbReference type="AlphaFoldDB" id="A0A2N3Y693"/>
<accession>A0A2N3Y693</accession>
<feature type="region of interest" description="Disordered" evidence="1">
    <location>
        <begin position="88"/>
        <end position="173"/>
    </location>
</feature>
<evidence type="ECO:0000256" key="1">
    <source>
        <dbReference type="SAM" id="MobiDB-lite"/>
    </source>
</evidence>
<feature type="compositionally biased region" description="Basic and acidic residues" evidence="1">
    <location>
        <begin position="151"/>
        <end position="165"/>
    </location>
</feature>
<dbReference type="Pfam" id="PF05119">
    <property type="entry name" value="Terminase_4"/>
    <property type="match status" value="1"/>
</dbReference>
<evidence type="ECO:0000313" key="2">
    <source>
        <dbReference type="EMBL" id="PKW18444.1"/>
    </source>
</evidence>
<dbReference type="STRING" id="994479.GCA_000194155_04496"/>
<feature type="compositionally biased region" description="Basic and acidic residues" evidence="1">
    <location>
        <begin position="105"/>
        <end position="118"/>
    </location>
</feature>
<sequence length="279" mass="30559">MKEPSEDARAAWDRLAPNLMAVGVLTPWDVDAFAVVCEALTRYKQATKLVSGSALLVQGPNGFVKNPRADGAAGGRGHVRAVRREVAPQLSQESIHRKERTRRCRSLERRCRSLEQPRARNPTAAPDPPSRRCRAAHLDGAEGTGYGSPDECPREDRPNQNREHATPGGGRRRCRAVLRQHFRSGNEIRRWRPLRRPRRRGTTRALASPAADITGGVPAASFKVPDVAAALVALVGRPLIAAGQRTQRDADLRHRQPGKAHPSPLVRTGPPARPPAQKP</sequence>
<comment type="caution">
    <text evidence="2">The sequence shown here is derived from an EMBL/GenBank/DDBJ whole genome shotgun (WGS) entry which is preliminary data.</text>
</comment>
<organism evidence="2 3">
    <name type="scientific">Saccharopolyspora spinosa</name>
    <dbReference type="NCBI Taxonomy" id="60894"/>
    <lineage>
        <taxon>Bacteria</taxon>
        <taxon>Bacillati</taxon>
        <taxon>Actinomycetota</taxon>
        <taxon>Actinomycetes</taxon>
        <taxon>Pseudonocardiales</taxon>
        <taxon>Pseudonocardiaceae</taxon>
        <taxon>Saccharopolyspora</taxon>
    </lineage>
</organism>
<gene>
    <name evidence="2" type="ORF">A8926_6525</name>
</gene>
<protein>
    <submittedName>
        <fullName evidence="2">Phage terminase small subunit</fullName>
    </submittedName>
</protein>
<feature type="region of interest" description="Disordered" evidence="1">
    <location>
        <begin position="244"/>
        <end position="279"/>
    </location>
</feature>
<name>A0A2N3Y693_SACSN</name>
<reference evidence="2" key="1">
    <citation type="submission" date="2017-12" db="EMBL/GenBank/DDBJ databases">
        <title>Sequencing the genomes of 1000 Actinobacteria strains.</title>
        <authorList>
            <person name="Klenk H.-P."/>
        </authorList>
    </citation>
    <scope>NUCLEOTIDE SEQUENCE [LARGE SCALE GENOMIC DNA]</scope>
    <source>
        <strain evidence="2">DSM 44228</strain>
    </source>
</reference>